<comment type="caution">
    <text evidence="3">The sequence shown here is derived from an EMBL/GenBank/DDBJ whole genome shotgun (WGS) entry which is preliminary data.</text>
</comment>
<dbReference type="Pfam" id="PF00404">
    <property type="entry name" value="Dockerin_1"/>
    <property type="match status" value="1"/>
</dbReference>
<dbReference type="NCBIfam" id="TIGR03296">
    <property type="entry name" value="M6dom_TIGR03296"/>
    <property type="match status" value="1"/>
</dbReference>
<proteinExistence type="predicted"/>
<keyword evidence="3" id="KW-0645">Protease</keyword>
<protein>
    <submittedName>
        <fullName evidence="3">M6 family metalloprotease domain-containing protein</fullName>
    </submittedName>
</protein>
<dbReference type="CDD" id="cd14256">
    <property type="entry name" value="Dockerin_I"/>
    <property type="match status" value="1"/>
</dbReference>
<sequence length="833" mass="89459">MKKFLFLAVAALCTSLVATAVPAKRTPVTFTQSDGTVITVTMCGDEWHHGYVTADGLAVARAANGNFYYNTASGISTVMAHDLKNRNAAEQSYVAANRSQFVLGATATATSRQRARRAVASRRKVQVPPTGSPRIPILLVQYSDKKMSHDKADFEVHYAEGQNSVYQYFYDQSNGKYSPQFDIYGIYTLGSKRSTYGGNDSSGNDVGVAKMVGEAVDSASAAGDIDWSRYDNDGDGYADVVIVVYAGVGEAQASTTVPSSVWPCQWNLSEGAYYGDGTGVHTYNNTKVDKFAVFNEITGSSDYGTTLDGIGTFCHEFSHCLGLPDFYETTYGSGYYGMGSWSLMDYGCYNDDGNTPCGYDAYEKNFMGWVNLLTPTPNTHYTLPVWNKKSESTDVAYKVVSDVNSNEYFIVENRARQGWDRYIPDAHGGALITHVSYIPSRWDANTVNNYSVQLMTISPADNTLSSYTENADLYGTSNTEFTDDSSPAAVLYLTSSGSASGKAGYLGKPMTEFTIASDSTVSFWYMKEALKKTLPVLTAPSQVTDTSFTAHWTPALNAKEYTLYVCDTLLVSKATKLLTEDFSAGTTKWTSTGTYSETGYLRLGSSRVKGSVTSPAVDLSASNGVTTVVVTAKRYNNDANVPMKVSVVDVNGIEIESKTFTLGASNADYTAVLTGKASAGNMIKIESTTAKKRVMLKQAVVYAGDASSSASGASLKAVVETGDSAMRTITGITDTLYNVAGLVKNGTFLYKVKAIYTDGTVSEWSTAQQITLGQSALAGDVDENGIVDVSDVSALINVILGTARWTNTDINGDGLVNVGDVSSLNNIILNNSK</sequence>
<gene>
    <name evidence="3" type="ORF">FYJ29_12210</name>
</gene>
<dbReference type="PROSITE" id="PS51766">
    <property type="entry name" value="DOCKERIN"/>
    <property type="match status" value="1"/>
</dbReference>
<dbReference type="RefSeq" id="WP_154328412.1">
    <property type="nucleotide sequence ID" value="NZ_CP045696.1"/>
</dbReference>
<evidence type="ECO:0000313" key="4">
    <source>
        <dbReference type="Proteomes" id="UP000483362"/>
    </source>
</evidence>
<dbReference type="Gene3D" id="1.10.1330.10">
    <property type="entry name" value="Dockerin domain"/>
    <property type="match status" value="1"/>
</dbReference>
<dbReference type="InterPro" id="IPR036439">
    <property type="entry name" value="Dockerin_dom_sf"/>
</dbReference>
<dbReference type="EMBL" id="VULT01000023">
    <property type="protein sequence ID" value="MSS18513.1"/>
    <property type="molecule type" value="Genomic_DNA"/>
</dbReference>
<dbReference type="GO" id="GO:0004553">
    <property type="term" value="F:hydrolase activity, hydrolyzing O-glycosyl compounds"/>
    <property type="evidence" value="ECO:0007669"/>
    <property type="project" value="InterPro"/>
</dbReference>
<dbReference type="SUPFAM" id="SSF55486">
    <property type="entry name" value="Metalloproteases ('zincins'), catalytic domain"/>
    <property type="match status" value="1"/>
</dbReference>
<dbReference type="InterPro" id="IPR008757">
    <property type="entry name" value="Peptidase_M6-like_domain"/>
</dbReference>
<dbReference type="Proteomes" id="UP000483362">
    <property type="component" value="Unassembled WGS sequence"/>
</dbReference>
<organism evidence="3 4">
    <name type="scientific">Sodaliphilus pleomorphus</name>
    <dbReference type="NCBI Taxonomy" id="2606626"/>
    <lineage>
        <taxon>Bacteria</taxon>
        <taxon>Pseudomonadati</taxon>
        <taxon>Bacteroidota</taxon>
        <taxon>Bacteroidia</taxon>
        <taxon>Bacteroidales</taxon>
        <taxon>Muribaculaceae</taxon>
        <taxon>Sodaliphilus</taxon>
    </lineage>
</organism>
<dbReference type="InterPro" id="IPR036116">
    <property type="entry name" value="FN3_sf"/>
</dbReference>
<evidence type="ECO:0000256" key="1">
    <source>
        <dbReference type="SAM" id="SignalP"/>
    </source>
</evidence>
<dbReference type="InterPro" id="IPR016134">
    <property type="entry name" value="Dockerin_dom"/>
</dbReference>
<dbReference type="Pfam" id="PF05547">
    <property type="entry name" value="Peptidase_M6"/>
    <property type="match status" value="1"/>
</dbReference>
<reference evidence="3 4" key="1">
    <citation type="submission" date="2019-08" db="EMBL/GenBank/DDBJ databases">
        <title>In-depth cultivation of the pig gut microbiome towards novel bacterial diversity and tailored functional studies.</title>
        <authorList>
            <person name="Wylensek D."/>
            <person name="Hitch T.C.A."/>
            <person name="Clavel T."/>
        </authorList>
    </citation>
    <scope>NUCLEOTIDE SEQUENCE [LARGE SCALE GENOMIC DNA]</scope>
    <source>
        <strain evidence="3 4">Oil-RF-744-WCA-WT-10</strain>
    </source>
</reference>
<evidence type="ECO:0000259" key="2">
    <source>
        <dbReference type="PROSITE" id="PS51766"/>
    </source>
</evidence>
<feature type="domain" description="Dockerin" evidence="2">
    <location>
        <begin position="774"/>
        <end position="833"/>
    </location>
</feature>
<dbReference type="GO" id="GO:0000272">
    <property type="term" value="P:polysaccharide catabolic process"/>
    <property type="evidence" value="ECO:0007669"/>
    <property type="project" value="InterPro"/>
</dbReference>
<dbReference type="SUPFAM" id="SSF49265">
    <property type="entry name" value="Fibronectin type III"/>
    <property type="match status" value="1"/>
</dbReference>
<feature type="signal peptide" evidence="1">
    <location>
        <begin position="1"/>
        <end position="20"/>
    </location>
</feature>
<dbReference type="AlphaFoldDB" id="A0A6L5XG96"/>
<keyword evidence="3" id="KW-0482">Metalloprotease</keyword>
<keyword evidence="1" id="KW-0732">Signal</keyword>
<dbReference type="PROSITE" id="PS00018">
    <property type="entry name" value="EF_HAND_1"/>
    <property type="match status" value="2"/>
</dbReference>
<keyword evidence="4" id="KW-1185">Reference proteome</keyword>
<dbReference type="PANTHER" id="PTHR41775">
    <property type="entry name" value="SECRETED PROTEIN-RELATED"/>
    <property type="match status" value="1"/>
</dbReference>
<name>A0A6L5XG96_9BACT</name>
<feature type="chain" id="PRO_5026762803" evidence="1">
    <location>
        <begin position="21"/>
        <end position="833"/>
    </location>
</feature>
<keyword evidence="3" id="KW-0378">Hydrolase</keyword>
<dbReference type="PANTHER" id="PTHR41775:SF1">
    <property type="entry name" value="PEPTIDASE M6-LIKE DOMAIN-CONTAINING PROTEIN"/>
    <property type="match status" value="1"/>
</dbReference>
<dbReference type="SUPFAM" id="SSF63446">
    <property type="entry name" value="Type I dockerin domain"/>
    <property type="match status" value="1"/>
</dbReference>
<dbReference type="GO" id="GO:0006508">
    <property type="term" value="P:proteolysis"/>
    <property type="evidence" value="ECO:0007669"/>
    <property type="project" value="UniProtKB-KW"/>
</dbReference>
<dbReference type="GO" id="GO:0008237">
    <property type="term" value="F:metallopeptidase activity"/>
    <property type="evidence" value="ECO:0007669"/>
    <property type="project" value="UniProtKB-KW"/>
</dbReference>
<dbReference type="InterPro" id="IPR002105">
    <property type="entry name" value="Dockerin_1_rpt"/>
</dbReference>
<dbReference type="InterPro" id="IPR018247">
    <property type="entry name" value="EF_Hand_1_Ca_BS"/>
</dbReference>
<evidence type="ECO:0000313" key="3">
    <source>
        <dbReference type="EMBL" id="MSS18513.1"/>
    </source>
</evidence>
<accession>A0A6L5XG96</accession>